<dbReference type="AlphaFoldDB" id="A0A2I4HLZ8"/>
<dbReference type="PANTHER" id="PTHR33784:SF10">
    <property type="entry name" value="F-BOX PROTEIN"/>
    <property type="match status" value="1"/>
</dbReference>
<organism evidence="1 2">
    <name type="scientific">Juglans regia</name>
    <name type="common">English walnut</name>
    <dbReference type="NCBI Taxonomy" id="51240"/>
    <lineage>
        <taxon>Eukaryota</taxon>
        <taxon>Viridiplantae</taxon>
        <taxon>Streptophyta</taxon>
        <taxon>Embryophyta</taxon>
        <taxon>Tracheophyta</taxon>
        <taxon>Spermatophyta</taxon>
        <taxon>Magnoliopsida</taxon>
        <taxon>eudicotyledons</taxon>
        <taxon>Gunneridae</taxon>
        <taxon>Pentapetalae</taxon>
        <taxon>rosids</taxon>
        <taxon>fabids</taxon>
        <taxon>Fagales</taxon>
        <taxon>Juglandaceae</taxon>
        <taxon>Juglans</taxon>
    </lineage>
</organism>
<dbReference type="SUPFAM" id="SSF81383">
    <property type="entry name" value="F-box domain"/>
    <property type="match status" value="1"/>
</dbReference>
<name>A0A2I4HLZ8_JUGRE</name>
<dbReference type="InterPro" id="IPR036047">
    <property type="entry name" value="F-box-like_dom_sf"/>
</dbReference>
<dbReference type="Proteomes" id="UP000235220">
    <property type="component" value="Chromosome 13"/>
</dbReference>
<protein>
    <submittedName>
        <fullName evidence="2">F-box protein At1g67623</fullName>
    </submittedName>
</protein>
<dbReference type="Gramene" id="Jr13_13170_p1">
    <property type="protein sequence ID" value="cds.Jr13_13170_p1"/>
    <property type="gene ID" value="Jr13_13170"/>
</dbReference>
<dbReference type="KEGG" id="jre:109019358"/>
<dbReference type="InterPro" id="IPR001810">
    <property type="entry name" value="F-box_dom"/>
</dbReference>
<evidence type="ECO:0000313" key="2">
    <source>
        <dbReference type="RefSeq" id="XP_018857183.1"/>
    </source>
</evidence>
<sequence length="259" mass="29878">MDLLMKAKKTTDHHQYKLLRAGSTSIKSLPDELLTEVLAEVGSASFTDLYNAKLSCKDFLKLSEEDQIFQRVSLDKFSAIPCSANPKILSFLERCKECRNPESLYRQGMLDYFQQGMTESGLEYLKRAAEKGHMEATYVYSIILLCLGDDGDRESKLEGMKILSSLKAKSGRQRMKECRERTKSMMWICMWSLKKNIIVRRQQSCLGKEPCKIQKITNGWLSTDEEVDEYDDVLCEGCRCNREITWFCNGQFGTDYYSF</sequence>
<dbReference type="InterPro" id="IPR057136">
    <property type="entry name" value="At2g35280_TPR_dom"/>
</dbReference>
<dbReference type="Pfam" id="PF23310">
    <property type="entry name" value="TPR_27"/>
    <property type="match status" value="1"/>
</dbReference>
<dbReference type="FunCoup" id="A0A2I4HLZ8">
    <property type="interactions" value="191"/>
</dbReference>
<dbReference type="GeneID" id="109019358"/>
<gene>
    <name evidence="2" type="primary">LOC109019358</name>
</gene>
<keyword evidence="1" id="KW-1185">Reference proteome</keyword>
<dbReference type="PANTHER" id="PTHR33784">
    <property type="entry name" value="OS05G0482100 PROTEIN"/>
    <property type="match status" value="1"/>
</dbReference>
<accession>A0A2I4HLZ8</accession>
<reference evidence="2" key="1">
    <citation type="submission" date="2025-08" db="UniProtKB">
        <authorList>
            <consortium name="RefSeq"/>
        </authorList>
    </citation>
    <scope>IDENTIFICATION</scope>
    <source>
        <tissue evidence="2">Leaves</tissue>
    </source>
</reference>
<proteinExistence type="predicted"/>
<dbReference type="RefSeq" id="XP_018857183.1">
    <property type="nucleotide sequence ID" value="XM_019001638.2"/>
</dbReference>
<dbReference type="STRING" id="51240.A0A2I4HLZ8"/>
<dbReference type="OrthoDB" id="1865546at2759"/>
<dbReference type="InterPro" id="IPR040338">
    <property type="entry name" value="At1g67623-like"/>
</dbReference>
<dbReference type="PROSITE" id="PS50181">
    <property type="entry name" value="FBOX"/>
    <property type="match status" value="1"/>
</dbReference>
<evidence type="ECO:0000313" key="1">
    <source>
        <dbReference type="Proteomes" id="UP000235220"/>
    </source>
</evidence>